<evidence type="ECO:0000313" key="2">
    <source>
        <dbReference type="EMBL" id="XBY25707.1"/>
    </source>
</evidence>
<gene>
    <name evidence="2" type="ORF">ABCR88_07705</name>
</gene>
<keyword evidence="1" id="KW-1133">Transmembrane helix</keyword>
<evidence type="ECO:0008006" key="3">
    <source>
        <dbReference type="Google" id="ProtNLM"/>
    </source>
</evidence>
<dbReference type="AlphaFoldDB" id="A0AAU7WZG0"/>
<feature type="transmembrane region" description="Helical" evidence="1">
    <location>
        <begin position="6"/>
        <end position="23"/>
    </location>
</feature>
<proteinExistence type="predicted"/>
<name>A0AAU7WZG0_9PSED</name>
<dbReference type="EMBL" id="CP158490">
    <property type="protein sequence ID" value="XBY25707.1"/>
    <property type="molecule type" value="Genomic_DNA"/>
</dbReference>
<organism evidence="2">
    <name type="scientific">Pseudomonas sp. W17</name>
    <dbReference type="NCBI Taxonomy" id="3144407"/>
    <lineage>
        <taxon>Bacteria</taxon>
        <taxon>Pseudomonadati</taxon>
        <taxon>Pseudomonadota</taxon>
        <taxon>Gammaproteobacteria</taxon>
        <taxon>Pseudomonadales</taxon>
        <taxon>Pseudomonadaceae</taxon>
        <taxon>Pseudomonas</taxon>
    </lineage>
</organism>
<keyword evidence="1" id="KW-0472">Membrane</keyword>
<keyword evidence="1" id="KW-0812">Transmembrane</keyword>
<protein>
    <recommendedName>
        <fullName evidence="3">LemA family protein</fullName>
    </recommendedName>
</protein>
<accession>A0AAU7WZG0</accession>
<reference evidence="2" key="1">
    <citation type="submission" date="2024-06" db="EMBL/GenBank/DDBJ databases">
        <authorList>
            <person name="Wu L."/>
        </authorList>
    </citation>
    <scope>NUCLEOTIDE SEQUENCE</scope>
    <source>
        <strain evidence="2">W17</strain>
    </source>
</reference>
<dbReference type="RefSeq" id="WP_350404327.1">
    <property type="nucleotide sequence ID" value="NZ_CP158490.1"/>
</dbReference>
<evidence type="ECO:0000256" key="1">
    <source>
        <dbReference type="SAM" id="Phobius"/>
    </source>
</evidence>
<sequence length="203" mass="22591">MQTQHLIIIAGALLCGIVLAFFIRRAFLRALARITADYRDRNHALSNDLARTAERCQTLAIQVAEHQAQQQQLKAQPFTVDDQQTLIRMAQALELATKTYKVLKAEDPQAEAAALVPQARALADRVFHTAMAGTALNAGSLDTRLIEWLNSHGSLWAEPETSTVTFPHEADTEGYPHLRDALREAYERYQEREAGELAVEDAA</sequence>